<sequence>MDGNRERRFGSGDLMDGNSATSTVRGQGMLWHSLSSGEQTATAVILTALVILALYIWADRTKSAPDGSSGLAGWIGIRDIAPWQARLLGIVFLAFAGLFALALIASYRLVGAALFADISETTPAQSFGIGALLVALLGAPFLIWRSVVAQKTVDITEQGLITDRINAAVASLGEEKTRGTGDAAETLPNMEVRIGAIYALERIARENLDFHVQIMEILCAYIRENSPLQEAIQSPHEVFTRLTMNNLKKWTMNLPPLRSDIQAALTVIGRRRPEQKRAEKVNSILDPDFCINLRRTNLQRARLIGDFEHSILDGAKLCGAWLEGSFAHALILDASLRALNARKSNFADSDFSGSTLDAATVIECDLSRTRFWYCNLKETNFNGTTVQDSDFFMAKFKNTFCNDNADFSYSRLPENQLGDLNGLLDGCSRSVFIFSEAGTTHSQSIEAALQDGKLVSLGVGSEKDTRSKWSECLSRAGRSMGDFSRSYGVDGHP</sequence>
<dbReference type="OrthoDB" id="7837851at2"/>
<proteinExistence type="predicted"/>
<evidence type="ECO:0000313" key="4">
    <source>
        <dbReference type="Proteomes" id="UP000281343"/>
    </source>
</evidence>
<name>A0A3L9Y4R1_9RHOB</name>
<protein>
    <submittedName>
        <fullName evidence="3">Pentapeptide repeat-containing protein</fullName>
    </submittedName>
</protein>
<dbReference type="PANTHER" id="PTHR14136:SF17">
    <property type="entry name" value="BTB_POZ DOMAIN-CONTAINING PROTEIN KCTD9"/>
    <property type="match status" value="1"/>
</dbReference>
<dbReference type="Proteomes" id="UP000281343">
    <property type="component" value="Unassembled WGS sequence"/>
</dbReference>
<dbReference type="PANTHER" id="PTHR14136">
    <property type="entry name" value="BTB_POZ DOMAIN-CONTAINING PROTEIN KCTD9"/>
    <property type="match status" value="1"/>
</dbReference>
<dbReference type="InterPro" id="IPR001646">
    <property type="entry name" value="5peptide_repeat"/>
</dbReference>
<dbReference type="RefSeq" id="WP_121899197.1">
    <property type="nucleotide sequence ID" value="NZ_RCNT01000009.1"/>
</dbReference>
<feature type="region of interest" description="Disordered" evidence="1">
    <location>
        <begin position="1"/>
        <end position="20"/>
    </location>
</feature>
<keyword evidence="2" id="KW-0812">Transmembrane</keyword>
<reference evidence="3 4" key="1">
    <citation type="submission" date="2018-10" db="EMBL/GenBank/DDBJ databases">
        <authorList>
            <person name="Jung H.S."/>
            <person name="Jeon C.O."/>
        </authorList>
    </citation>
    <scope>NUCLEOTIDE SEQUENCE [LARGE SCALE GENOMIC DNA]</scope>
    <source>
        <strain evidence="3 4">MA-7-27</strain>
    </source>
</reference>
<dbReference type="Gene3D" id="2.160.20.80">
    <property type="entry name" value="E3 ubiquitin-protein ligase SopA"/>
    <property type="match status" value="1"/>
</dbReference>
<dbReference type="EMBL" id="RCNT01000009">
    <property type="protein sequence ID" value="RMA41116.1"/>
    <property type="molecule type" value="Genomic_DNA"/>
</dbReference>
<evidence type="ECO:0000313" key="3">
    <source>
        <dbReference type="EMBL" id="RMA41116.1"/>
    </source>
</evidence>
<evidence type="ECO:0000256" key="2">
    <source>
        <dbReference type="SAM" id="Phobius"/>
    </source>
</evidence>
<keyword evidence="4" id="KW-1185">Reference proteome</keyword>
<feature type="transmembrane region" description="Helical" evidence="2">
    <location>
        <begin position="127"/>
        <end position="144"/>
    </location>
</feature>
<accession>A0A3L9Y4R1</accession>
<dbReference type="AlphaFoldDB" id="A0A3L9Y4R1"/>
<dbReference type="InterPro" id="IPR051082">
    <property type="entry name" value="Pentapeptide-BTB/POZ_domain"/>
</dbReference>
<dbReference type="SUPFAM" id="SSF141571">
    <property type="entry name" value="Pentapeptide repeat-like"/>
    <property type="match status" value="1"/>
</dbReference>
<keyword evidence="2" id="KW-1133">Transmembrane helix</keyword>
<dbReference type="Pfam" id="PF00805">
    <property type="entry name" value="Pentapeptide"/>
    <property type="match status" value="1"/>
</dbReference>
<keyword evidence="2" id="KW-0472">Membrane</keyword>
<feature type="compositionally biased region" description="Basic and acidic residues" evidence="1">
    <location>
        <begin position="1"/>
        <end position="10"/>
    </location>
</feature>
<feature type="transmembrane region" description="Helical" evidence="2">
    <location>
        <begin position="87"/>
        <end position="107"/>
    </location>
</feature>
<evidence type="ECO:0000256" key="1">
    <source>
        <dbReference type="SAM" id="MobiDB-lite"/>
    </source>
</evidence>
<gene>
    <name evidence="3" type="ORF">D9R08_16690</name>
</gene>
<organism evidence="3 4">
    <name type="scientific">Rhodophyticola porphyridii</name>
    <dbReference type="NCBI Taxonomy" id="1852017"/>
    <lineage>
        <taxon>Bacteria</taxon>
        <taxon>Pseudomonadati</taxon>
        <taxon>Pseudomonadota</taxon>
        <taxon>Alphaproteobacteria</taxon>
        <taxon>Rhodobacterales</taxon>
        <taxon>Roseobacteraceae</taxon>
        <taxon>Rhodophyticola</taxon>
    </lineage>
</organism>
<comment type="caution">
    <text evidence="3">The sequence shown here is derived from an EMBL/GenBank/DDBJ whole genome shotgun (WGS) entry which is preliminary data.</text>
</comment>
<feature type="transmembrane region" description="Helical" evidence="2">
    <location>
        <begin position="40"/>
        <end position="58"/>
    </location>
</feature>